<keyword evidence="4 12" id="KW-0732">Signal</keyword>
<evidence type="ECO:0000256" key="12">
    <source>
        <dbReference type="SAM" id="SignalP"/>
    </source>
</evidence>
<dbReference type="InterPro" id="IPR013783">
    <property type="entry name" value="Ig-like_fold"/>
</dbReference>
<evidence type="ECO:0000256" key="1">
    <source>
        <dbReference type="ARBA" id="ARBA00004251"/>
    </source>
</evidence>
<proteinExistence type="predicted"/>
<dbReference type="GO" id="GO:0042102">
    <property type="term" value="P:positive regulation of T cell proliferation"/>
    <property type="evidence" value="ECO:0007669"/>
    <property type="project" value="TreeGrafter"/>
</dbReference>
<evidence type="ECO:0000313" key="14">
    <source>
        <dbReference type="EMBL" id="KAA0704609.1"/>
    </source>
</evidence>
<dbReference type="InterPro" id="IPR036179">
    <property type="entry name" value="Ig-like_dom_sf"/>
</dbReference>
<evidence type="ECO:0000256" key="4">
    <source>
        <dbReference type="ARBA" id="ARBA00022729"/>
    </source>
</evidence>
<evidence type="ECO:0000256" key="9">
    <source>
        <dbReference type="ARBA" id="ARBA00023180"/>
    </source>
</evidence>
<keyword evidence="10" id="KW-0393">Immunoglobulin domain</keyword>
<evidence type="ECO:0000256" key="2">
    <source>
        <dbReference type="ARBA" id="ARBA00022475"/>
    </source>
</evidence>
<comment type="caution">
    <text evidence="14">The sequence shown here is derived from an EMBL/GenBank/DDBJ whole genome shotgun (WGS) entry which is preliminary data.</text>
</comment>
<gene>
    <name evidence="14" type="ORF">E1301_Tti001076</name>
    <name evidence="15" type="ORF">E1301_Tti023557</name>
</gene>
<dbReference type="GO" id="GO:0031295">
    <property type="term" value="P:T cell costimulation"/>
    <property type="evidence" value="ECO:0007669"/>
    <property type="project" value="TreeGrafter"/>
</dbReference>
<name>A0A5A9N6J8_9TELE</name>
<feature type="transmembrane region" description="Helical" evidence="11">
    <location>
        <begin position="396"/>
        <end position="414"/>
    </location>
</feature>
<evidence type="ECO:0000256" key="10">
    <source>
        <dbReference type="ARBA" id="ARBA00023319"/>
    </source>
</evidence>
<evidence type="ECO:0000256" key="3">
    <source>
        <dbReference type="ARBA" id="ARBA00022692"/>
    </source>
</evidence>
<comment type="subcellular location">
    <subcellularLocation>
        <location evidence="1">Cell membrane</location>
        <topology evidence="1">Single-pass type I membrane protein</topology>
    </subcellularLocation>
</comment>
<keyword evidence="2" id="KW-1003">Cell membrane</keyword>
<dbReference type="InterPro" id="IPR007110">
    <property type="entry name" value="Ig-like_dom"/>
</dbReference>
<dbReference type="GO" id="GO:0006955">
    <property type="term" value="P:immune response"/>
    <property type="evidence" value="ECO:0007669"/>
    <property type="project" value="TreeGrafter"/>
</dbReference>
<protein>
    <recommendedName>
        <fullName evidence="13">Ig-like domain-containing protein</fullName>
    </recommendedName>
</protein>
<keyword evidence="16" id="KW-1185">Reference proteome</keyword>
<feature type="domain" description="Ig-like" evidence="13">
    <location>
        <begin position="114"/>
        <end position="203"/>
    </location>
</feature>
<dbReference type="Pfam" id="PF07686">
    <property type="entry name" value="V-set"/>
    <property type="match status" value="1"/>
</dbReference>
<feature type="signal peptide" evidence="12">
    <location>
        <begin position="1"/>
        <end position="19"/>
    </location>
</feature>
<dbReference type="Proteomes" id="UP000324632">
    <property type="component" value="Chromosome 22"/>
</dbReference>
<dbReference type="SUPFAM" id="SSF48726">
    <property type="entry name" value="Immunoglobulin"/>
    <property type="match status" value="3"/>
</dbReference>
<dbReference type="GO" id="GO:0042130">
    <property type="term" value="P:negative regulation of T cell proliferation"/>
    <property type="evidence" value="ECO:0007669"/>
    <property type="project" value="TreeGrafter"/>
</dbReference>
<dbReference type="GO" id="GO:0009897">
    <property type="term" value="C:external side of plasma membrane"/>
    <property type="evidence" value="ECO:0007669"/>
    <property type="project" value="TreeGrafter"/>
</dbReference>
<feature type="chain" id="PRO_5036365997" description="Ig-like domain-containing protein" evidence="12">
    <location>
        <begin position="20"/>
        <end position="450"/>
    </location>
</feature>
<dbReference type="InterPro" id="IPR051713">
    <property type="entry name" value="T-cell_Activation_Regulation"/>
</dbReference>
<keyword evidence="7" id="KW-1015">Disulfide bond</keyword>
<dbReference type="InterPro" id="IPR013106">
    <property type="entry name" value="Ig_V-set"/>
</dbReference>
<evidence type="ECO:0000256" key="7">
    <source>
        <dbReference type="ARBA" id="ARBA00023157"/>
    </source>
</evidence>
<keyword evidence="3 11" id="KW-0812">Transmembrane</keyword>
<evidence type="ECO:0000313" key="15">
    <source>
        <dbReference type="EMBL" id="KAA0705157.1"/>
    </source>
</evidence>
<dbReference type="PROSITE" id="PS50835">
    <property type="entry name" value="IG_LIKE"/>
    <property type="match status" value="2"/>
</dbReference>
<dbReference type="PANTHER" id="PTHR25466:SF14">
    <property type="entry name" value="BUTYROPHILIN SUBFAMILY 2 MEMBER A2-LIKE-RELATED"/>
    <property type="match status" value="1"/>
</dbReference>
<dbReference type="FunFam" id="2.60.40.10:FF:000142">
    <property type="entry name" value="V-set domain-containing T-cell activation inhibitor 1"/>
    <property type="match status" value="1"/>
</dbReference>
<keyword evidence="8" id="KW-0675">Receptor</keyword>
<dbReference type="AlphaFoldDB" id="A0A5A9N6J8"/>
<accession>A0A5A9N6J8</accession>
<evidence type="ECO:0000256" key="6">
    <source>
        <dbReference type="ARBA" id="ARBA00023136"/>
    </source>
</evidence>
<dbReference type="EMBL" id="SOYY01000022">
    <property type="protein sequence ID" value="KAA0704609.1"/>
    <property type="molecule type" value="Genomic_DNA"/>
</dbReference>
<organism evidence="14 16">
    <name type="scientific">Triplophysa tibetana</name>
    <dbReference type="NCBI Taxonomy" id="1572043"/>
    <lineage>
        <taxon>Eukaryota</taxon>
        <taxon>Metazoa</taxon>
        <taxon>Chordata</taxon>
        <taxon>Craniata</taxon>
        <taxon>Vertebrata</taxon>
        <taxon>Euteleostomi</taxon>
        <taxon>Actinopterygii</taxon>
        <taxon>Neopterygii</taxon>
        <taxon>Teleostei</taxon>
        <taxon>Ostariophysi</taxon>
        <taxon>Cypriniformes</taxon>
        <taxon>Nemacheilidae</taxon>
        <taxon>Triplophysa</taxon>
    </lineage>
</organism>
<evidence type="ECO:0000256" key="11">
    <source>
        <dbReference type="SAM" id="Phobius"/>
    </source>
</evidence>
<evidence type="ECO:0000313" key="16">
    <source>
        <dbReference type="Proteomes" id="UP000324632"/>
    </source>
</evidence>
<keyword evidence="5 11" id="KW-1133">Transmembrane helix</keyword>
<dbReference type="Gene3D" id="2.60.40.10">
    <property type="entry name" value="Immunoglobulins"/>
    <property type="match status" value="3"/>
</dbReference>
<dbReference type="InterPro" id="IPR003599">
    <property type="entry name" value="Ig_sub"/>
</dbReference>
<dbReference type="EMBL" id="SOYY01000022">
    <property type="protein sequence ID" value="KAA0705157.1"/>
    <property type="molecule type" value="Genomic_DNA"/>
</dbReference>
<evidence type="ECO:0000256" key="5">
    <source>
        <dbReference type="ARBA" id="ARBA00022989"/>
    </source>
</evidence>
<reference evidence="14 16" key="1">
    <citation type="journal article" date="2019" name="Mol. Ecol. Resour.">
        <title>Chromosome-level genome assembly of Triplophysa tibetana, a fish adapted to the harsh high-altitude environment of the Tibetan Plateau.</title>
        <authorList>
            <person name="Yang X."/>
            <person name="Liu H."/>
            <person name="Ma Z."/>
            <person name="Zou Y."/>
            <person name="Zou M."/>
            <person name="Mao Y."/>
            <person name="Li X."/>
            <person name="Wang H."/>
            <person name="Chen T."/>
            <person name="Wang W."/>
            <person name="Yang R."/>
        </authorList>
    </citation>
    <scope>NUCLEOTIDE SEQUENCE [LARGE SCALE GENOMIC DNA]</scope>
    <source>
        <strain evidence="14">TTIB1903HZAU</strain>
        <tissue evidence="14">Muscle</tissue>
    </source>
</reference>
<keyword evidence="9" id="KW-0325">Glycoprotein</keyword>
<feature type="domain" description="Ig-like" evidence="13">
    <location>
        <begin position="19"/>
        <end position="106"/>
    </location>
</feature>
<sequence>MKLVTWTLYFLWILPLILSKEIAITCIYSEECLLPCQSSYHYIIHWYKGEKAVHSYYLGKDQLAYQDGEYKGRTSLLIPSEIKKGNVSLSLKHMRIQDEGRYKCYAASDTLNEEKFVLVSVEAPVKSVDITIRADTVTCSTTGVYPKPTVSWSSDPPANNPLSSHYETDEKLFVVTSELKIGNINDLYTYNCSIKDTKDKTLYIASLKQQEISVEDEVILPCPFTKNNSFILTFSTAVLSYDSKNSKQQIRDEWKDKVSFSPEDGTVKLHNLDKEHMGTYTCKTTTAQQITTKQISGNEDTFICPVPKDQKYITTLDFDTTVLNYDSRTFEKPILDQWTNKITFPSEDSGAVKLSSLNQKQHSGTYTCESTTAHNRYITHTKVTLTGMKSHATMKIVIPIVVFVLIIAGICFVVKRCKRQHSQLDHKHTILKSKTTCTVKHNQHLMMSQK</sequence>
<evidence type="ECO:0000259" key="13">
    <source>
        <dbReference type="PROSITE" id="PS50835"/>
    </source>
</evidence>
<dbReference type="SMART" id="SM00409">
    <property type="entry name" value="IG"/>
    <property type="match status" value="2"/>
</dbReference>
<dbReference type="GO" id="GO:0071222">
    <property type="term" value="P:cellular response to lipopolysaccharide"/>
    <property type="evidence" value="ECO:0007669"/>
    <property type="project" value="TreeGrafter"/>
</dbReference>
<keyword evidence="6 11" id="KW-0472">Membrane</keyword>
<dbReference type="GO" id="GO:0007166">
    <property type="term" value="P:cell surface receptor signaling pathway"/>
    <property type="evidence" value="ECO:0007669"/>
    <property type="project" value="TreeGrafter"/>
</dbReference>
<evidence type="ECO:0000256" key="8">
    <source>
        <dbReference type="ARBA" id="ARBA00023170"/>
    </source>
</evidence>
<dbReference type="PANTHER" id="PTHR25466">
    <property type="entry name" value="T-LYMPHOCYTE ACTIVATION ANTIGEN"/>
    <property type="match status" value="1"/>
</dbReference>